<name>A0A7G9S0P4_9FIRM</name>
<dbReference type="InterPro" id="IPR005627">
    <property type="entry name" value="CutC-like"/>
</dbReference>
<sequence length="246" mass="27040">MKYCIEVCAGSVRDCEIAQECGAHRIELNNGVHLGGLTPSIATLIKAKEVTTLPIVSMVRVRPGGFHYTPLEIETMFEDAKHLIKHGTDALVFGFLNADSSVDIETTKRFVDLCHENDVEAVFHRAFDRVDNPYSAIEALIDCKVDRILTSGLKSTAQEGLDLLGELQSKYGDKIELCLGAGVNAENAKELIERSGVTQLHGSFKGWYQDPTTKGNDVSYGYSELGDYDGVDPVKLKKMLDTVNQI</sequence>
<dbReference type="GO" id="GO:0005507">
    <property type="term" value="F:copper ion binding"/>
    <property type="evidence" value="ECO:0007669"/>
    <property type="project" value="TreeGrafter"/>
</dbReference>
<evidence type="ECO:0000256" key="1">
    <source>
        <dbReference type="ARBA" id="ARBA00007768"/>
    </source>
</evidence>
<dbReference type="KEGG" id="eio:H9L01_03350"/>
<evidence type="ECO:0000313" key="4">
    <source>
        <dbReference type="Proteomes" id="UP000515928"/>
    </source>
</evidence>
<dbReference type="EMBL" id="CP060715">
    <property type="protein sequence ID" value="QNN61419.1"/>
    <property type="molecule type" value="Genomic_DNA"/>
</dbReference>
<organism evidence="3 4">
    <name type="scientific">Erysipelothrix inopinata</name>
    <dbReference type="NCBI Taxonomy" id="225084"/>
    <lineage>
        <taxon>Bacteria</taxon>
        <taxon>Bacillati</taxon>
        <taxon>Bacillota</taxon>
        <taxon>Erysipelotrichia</taxon>
        <taxon>Erysipelotrichales</taxon>
        <taxon>Erysipelotrichaceae</taxon>
        <taxon>Erysipelothrix</taxon>
    </lineage>
</organism>
<dbReference type="PANTHER" id="PTHR12598:SF0">
    <property type="entry name" value="COPPER HOMEOSTASIS PROTEIN CUTC HOMOLOG"/>
    <property type="match status" value="1"/>
</dbReference>
<dbReference type="InterPro" id="IPR036822">
    <property type="entry name" value="CutC-like_dom_sf"/>
</dbReference>
<dbReference type="Gene3D" id="3.20.20.380">
    <property type="entry name" value="Copper homeostasis (CutC) domain"/>
    <property type="match status" value="1"/>
</dbReference>
<dbReference type="Proteomes" id="UP000515928">
    <property type="component" value="Chromosome"/>
</dbReference>
<dbReference type="SUPFAM" id="SSF110395">
    <property type="entry name" value="CutC-like"/>
    <property type="match status" value="1"/>
</dbReference>
<keyword evidence="4" id="KW-1185">Reference proteome</keyword>
<dbReference type="RefSeq" id="WP_187534619.1">
    <property type="nucleotide sequence ID" value="NZ_CBCSHU010000006.1"/>
</dbReference>
<protein>
    <recommendedName>
        <fullName evidence="2">Copper homeostasis protein cutC homolog</fullName>
    </recommendedName>
</protein>
<comment type="similarity">
    <text evidence="1">Belongs to the CutC family.</text>
</comment>
<proteinExistence type="inferred from homology"/>
<evidence type="ECO:0000256" key="2">
    <source>
        <dbReference type="ARBA" id="ARBA00019014"/>
    </source>
</evidence>
<gene>
    <name evidence="3" type="ORF">H9L01_03350</name>
</gene>
<dbReference type="PANTHER" id="PTHR12598">
    <property type="entry name" value="COPPER HOMEOSTASIS PROTEIN CUTC"/>
    <property type="match status" value="1"/>
</dbReference>
<dbReference type="Pfam" id="PF03932">
    <property type="entry name" value="CutC"/>
    <property type="match status" value="1"/>
</dbReference>
<accession>A0A7G9S0P4</accession>
<dbReference type="AlphaFoldDB" id="A0A7G9S0P4"/>
<evidence type="ECO:0000313" key="3">
    <source>
        <dbReference type="EMBL" id="QNN61419.1"/>
    </source>
</evidence>
<reference evidence="3 4" key="1">
    <citation type="submission" date="2020-08" db="EMBL/GenBank/DDBJ databases">
        <title>Genome sequence of Erysipelothrix inopinata DSM 15511T.</title>
        <authorList>
            <person name="Hyun D.-W."/>
            <person name="Bae J.-W."/>
        </authorList>
    </citation>
    <scope>NUCLEOTIDE SEQUENCE [LARGE SCALE GENOMIC DNA]</scope>
    <source>
        <strain evidence="3 4">DSM 15511</strain>
    </source>
</reference>